<feature type="compositionally biased region" description="Acidic residues" evidence="1">
    <location>
        <begin position="460"/>
        <end position="479"/>
    </location>
</feature>
<feature type="compositionally biased region" description="Low complexity" evidence="1">
    <location>
        <begin position="664"/>
        <end position="679"/>
    </location>
</feature>
<dbReference type="EnsemblMetazoa" id="AALB008307-RA">
    <property type="protein sequence ID" value="AALB008307-PA"/>
    <property type="gene ID" value="AALB008307"/>
</dbReference>
<dbReference type="GO" id="GO:0042981">
    <property type="term" value="P:regulation of apoptotic process"/>
    <property type="evidence" value="ECO:0007669"/>
    <property type="project" value="InterPro"/>
</dbReference>
<feature type="compositionally biased region" description="Low complexity" evidence="1">
    <location>
        <begin position="368"/>
        <end position="379"/>
    </location>
</feature>
<feature type="compositionally biased region" description="Polar residues" evidence="1">
    <location>
        <begin position="680"/>
        <end position="712"/>
    </location>
</feature>
<dbReference type="GeneID" id="118468761"/>
<feature type="compositionally biased region" description="Basic and acidic residues" evidence="1">
    <location>
        <begin position="715"/>
        <end position="730"/>
    </location>
</feature>
<keyword evidence="3" id="KW-1185">Reference proteome</keyword>
<protein>
    <recommendedName>
        <fullName evidence="4">Microtubule-associated protein futsch</fullName>
    </recommendedName>
</protein>
<proteinExistence type="predicted"/>
<reference evidence="2" key="2">
    <citation type="submission" date="2022-08" db="UniProtKB">
        <authorList>
            <consortium name="EnsemblMetazoa"/>
        </authorList>
    </citation>
    <scope>IDENTIFICATION</scope>
    <source>
        <strain evidence="2">STECLA/ALBI9_A</strain>
    </source>
</reference>
<evidence type="ECO:0008006" key="4">
    <source>
        <dbReference type="Google" id="ProtNLM"/>
    </source>
</evidence>
<dbReference type="RefSeq" id="XP_035795827.1">
    <property type="nucleotide sequence ID" value="XM_035939934.1"/>
</dbReference>
<dbReference type="Proteomes" id="UP000069272">
    <property type="component" value="Chromosome 2R"/>
</dbReference>
<dbReference type="Pfam" id="PF15335">
    <property type="entry name" value="CAAP1"/>
    <property type="match status" value="1"/>
</dbReference>
<feature type="compositionally biased region" description="Basic and acidic residues" evidence="1">
    <location>
        <begin position="189"/>
        <end position="205"/>
    </location>
</feature>
<dbReference type="KEGG" id="aali:118468761"/>
<feature type="compositionally biased region" description="Basic residues" evidence="1">
    <location>
        <begin position="1"/>
        <end position="10"/>
    </location>
</feature>
<feature type="compositionally biased region" description="Basic residues" evidence="1">
    <location>
        <begin position="249"/>
        <end position="258"/>
    </location>
</feature>
<feature type="region of interest" description="Disordered" evidence="1">
    <location>
        <begin position="189"/>
        <end position="730"/>
    </location>
</feature>
<accession>A0A8W7JW56</accession>
<feature type="region of interest" description="Disordered" evidence="1">
    <location>
        <begin position="112"/>
        <end position="160"/>
    </location>
</feature>
<name>A0A8W7JW56_ANOAL</name>
<organism evidence="2 3">
    <name type="scientific">Anopheles albimanus</name>
    <name type="common">New world malaria mosquito</name>
    <dbReference type="NCBI Taxonomy" id="7167"/>
    <lineage>
        <taxon>Eukaryota</taxon>
        <taxon>Metazoa</taxon>
        <taxon>Ecdysozoa</taxon>
        <taxon>Arthropoda</taxon>
        <taxon>Hexapoda</taxon>
        <taxon>Insecta</taxon>
        <taxon>Pterygota</taxon>
        <taxon>Neoptera</taxon>
        <taxon>Endopterygota</taxon>
        <taxon>Diptera</taxon>
        <taxon>Nematocera</taxon>
        <taxon>Culicoidea</taxon>
        <taxon>Culicidae</taxon>
        <taxon>Anophelinae</taxon>
        <taxon>Anopheles</taxon>
    </lineage>
</organism>
<evidence type="ECO:0000256" key="1">
    <source>
        <dbReference type="SAM" id="MobiDB-lite"/>
    </source>
</evidence>
<feature type="region of interest" description="Disordered" evidence="1">
    <location>
        <begin position="1"/>
        <end position="23"/>
    </location>
</feature>
<evidence type="ECO:0000313" key="2">
    <source>
        <dbReference type="EnsemblMetazoa" id="AALB008307-PA"/>
    </source>
</evidence>
<feature type="compositionally biased region" description="Basic and acidic residues" evidence="1">
    <location>
        <begin position="595"/>
        <end position="631"/>
    </location>
</feature>
<evidence type="ECO:0000313" key="3">
    <source>
        <dbReference type="Proteomes" id="UP000069272"/>
    </source>
</evidence>
<dbReference type="AlphaFoldDB" id="A0A8W7JW56"/>
<dbReference type="PANTHER" id="PTHR14740">
    <property type="entry name" value="CASPASE ACTIVITY AND APOPTOSIS INHIBITOR 1"/>
    <property type="match status" value="1"/>
</dbReference>
<feature type="compositionally biased region" description="Low complexity" evidence="1">
    <location>
        <begin position="297"/>
        <end position="310"/>
    </location>
</feature>
<reference evidence="2 3" key="1">
    <citation type="journal article" date="2017" name="G3 (Bethesda)">
        <title>The Physical Genome Mapping of Anopheles albimanus Corrected Scaffold Misassemblies and Identified Interarm Rearrangements in Genus Anopheles.</title>
        <authorList>
            <person name="Artemov G.N."/>
            <person name="Peery A.N."/>
            <person name="Jiang X."/>
            <person name="Tu Z."/>
            <person name="Stegniy V.N."/>
            <person name="Sharakhova M.V."/>
            <person name="Sharakhov I.V."/>
        </authorList>
    </citation>
    <scope>NUCLEOTIDE SEQUENCE [LARGE SCALE GENOMIC DNA]</scope>
    <source>
        <strain evidence="2 3">ALBI9_A</strain>
    </source>
</reference>
<dbReference type="InterPro" id="IPR038991">
    <property type="entry name" value="CAAP1"/>
</dbReference>
<sequence>MPIQKKKVKKDKNEAKPAGIKQEPEELKPLAEYIDDRLELIRQVFSCVKPKEINYLLPDFLEGKSNDIIKERCLDELLGISTKRLRSIINNTKCPTDTESDSENSDLEKIEEHISLDEISSDSDADGKRSGKSGGANKRKANAENSKSADERNGGDAKSEKEMTVLELLELQARARAIRSQLALEPVTKIEIDSEHEDEDARQADVDTDEETNRVTRKRASPKTVASSSVENGKQPKTENSSSTEQQPRRVRLKRNFRVRQAGDDDSDADEVSSNATDKLPSRVASEPEPGPEPKQAETVEAATEKAVSVEAEKESDEPKDVEKVGEPTEPVPTATPAVVEKSSDVVADADMTATKEVTTTPAPGTSPVPVADSSSVPVADEENVAVEEQNKQPVTARDADRESSPEVIPVEASPETLCISSDSEEERLAKQRASIFVDNIEELDRQAKETVPDQPEKPADEDDEPEEGEISEEEEEEPPAPAVEESVPPESAPEIESSKGAEGAGENASDELIAADDKHDGGDSATSGNPDAQPAPENTSAATEEVQLLSSGSDESGSESSGDSGSGSSSSSDSEADENGEKKKKASDLTPKLDPAHDDADIVEIHDSGDEKLLLDEKPSEPENPEEKSWNSRWLKSNRVAKVMAASRLGNKVREKLKKKKQIQQAEQQQQQQQQQPQPDTEGTDSTKQLPATENQQAESAVPSEQPSNVEVGSVEHYRELVAQQETKD</sequence>
<feature type="compositionally biased region" description="Basic and acidic residues" evidence="1">
    <location>
        <begin position="443"/>
        <end position="459"/>
    </location>
</feature>
<feature type="compositionally biased region" description="Low complexity" evidence="1">
    <location>
        <begin position="328"/>
        <end position="341"/>
    </location>
</feature>
<feature type="compositionally biased region" description="Low complexity" evidence="1">
    <location>
        <begin position="551"/>
        <end position="574"/>
    </location>
</feature>
<dbReference type="OrthoDB" id="10064012at2759"/>
<dbReference type="PANTHER" id="PTHR14740:SF3">
    <property type="entry name" value="CASPASE ACTIVITY AND APOPTOSIS INHIBITOR 1"/>
    <property type="match status" value="1"/>
</dbReference>
<feature type="compositionally biased region" description="Low complexity" evidence="1">
    <location>
        <begin position="483"/>
        <end position="496"/>
    </location>
</feature>
<feature type="compositionally biased region" description="Basic and acidic residues" evidence="1">
    <location>
        <begin position="311"/>
        <end position="327"/>
    </location>
</feature>
<feature type="compositionally biased region" description="Basic and acidic residues" evidence="1">
    <location>
        <begin position="147"/>
        <end position="160"/>
    </location>
</feature>
<feature type="compositionally biased region" description="Polar residues" evidence="1">
    <location>
        <begin position="525"/>
        <end position="543"/>
    </location>
</feature>